<gene>
    <name evidence="1" type="ORF">NPIL_6281</name>
</gene>
<comment type="caution">
    <text evidence="1">The sequence shown here is derived from an EMBL/GenBank/DDBJ whole genome shotgun (WGS) entry which is preliminary data.</text>
</comment>
<evidence type="ECO:0000313" key="1">
    <source>
        <dbReference type="EMBL" id="GFU33293.1"/>
    </source>
</evidence>
<dbReference type="AlphaFoldDB" id="A0A8X6QLK0"/>
<name>A0A8X6QLK0_NEPPI</name>
<organism evidence="1 2">
    <name type="scientific">Nephila pilipes</name>
    <name type="common">Giant wood spider</name>
    <name type="synonym">Nephila maculata</name>
    <dbReference type="NCBI Taxonomy" id="299642"/>
    <lineage>
        <taxon>Eukaryota</taxon>
        <taxon>Metazoa</taxon>
        <taxon>Ecdysozoa</taxon>
        <taxon>Arthropoda</taxon>
        <taxon>Chelicerata</taxon>
        <taxon>Arachnida</taxon>
        <taxon>Araneae</taxon>
        <taxon>Araneomorphae</taxon>
        <taxon>Entelegynae</taxon>
        <taxon>Araneoidea</taxon>
        <taxon>Nephilidae</taxon>
        <taxon>Nephila</taxon>
    </lineage>
</organism>
<proteinExistence type="predicted"/>
<reference evidence="1" key="1">
    <citation type="submission" date="2020-08" db="EMBL/GenBank/DDBJ databases">
        <title>Multicomponent nature underlies the extraordinary mechanical properties of spider dragline silk.</title>
        <authorList>
            <person name="Kono N."/>
            <person name="Nakamura H."/>
            <person name="Mori M."/>
            <person name="Yoshida Y."/>
            <person name="Ohtoshi R."/>
            <person name="Malay A.D."/>
            <person name="Moran D.A.P."/>
            <person name="Tomita M."/>
            <person name="Numata K."/>
            <person name="Arakawa K."/>
        </authorList>
    </citation>
    <scope>NUCLEOTIDE SEQUENCE</scope>
</reference>
<sequence>MNRKRDTGLFQNQKKSLRDEHLRPKVNLLHYWSGEQKDTFSYSMKNTCQEFTSPAIWDKEGTLFFHSKPKSSLNVKARSTLSFGMSETKGKGVEFDYFIYVCTRS</sequence>
<protein>
    <submittedName>
        <fullName evidence="1">Uncharacterized protein</fullName>
    </submittedName>
</protein>
<dbReference type="EMBL" id="BMAW01130055">
    <property type="protein sequence ID" value="GFU33293.1"/>
    <property type="molecule type" value="Genomic_DNA"/>
</dbReference>
<keyword evidence="2" id="KW-1185">Reference proteome</keyword>
<accession>A0A8X6QLK0</accession>
<evidence type="ECO:0000313" key="2">
    <source>
        <dbReference type="Proteomes" id="UP000887013"/>
    </source>
</evidence>
<dbReference type="Proteomes" id="UP000887013">
    <property type="component" value="Unassembled WGS sequence"/>
</dbReference>